<gene>
    <name evidence="1" type="ORF">OMM_11054</name>
</gene>
<dbReference type="Proteomes" id="UP000189670">
    <property type="component" value="Unassembled WGS sequence"/>
</dbReference>
<proteinExistence type="predicted"/>
<reference evidence="2" key="1">
    <citation type="submission" date="2012-11" db="EMBL/GenBank/DDBJ databases">
        <authorList>
            <person name="Lucero-Rivera Y.E."/>
            <person name="Tovar-Ramirez D."/>
        </authorList>
    </citation>
    <scope>NUCLEOTIDE SEQUENCE [LARGE SCALE GENOMIC DNA]</scope>
    <source>
        <strain evidence="2">Araruama</strain>
    </source>
</reference>
<sequence>MERLRGYIFLFKDHFTLDEISNRATSLFGKDFSQKLLRQQLCYFEDVDFTESVEFISNQVSEIDIKDFLIDISTSTLS</sequence>
<comment type="caution">
    <text evidence="1">The sequence shown here is derived from an EMBL/GenBank/DDBJ whole genome shotgun (WGS) entry which is preliminary data.</text>
</comment>
<organism evidence="1 2">
    <name type="scientific">Candidatus Magnetoglobus multicellularis str. Araruama</name>
    <dbReference type="NCBI Taxonomy" id="890399"/>
    <lineage>
        <taxon>Bacteria</taxon>
        <taxon>Pseudomonadati</taxon>
        <taxon>Thermodesulfobacteriota</taxon>
        <taxon>Desulfobacteria</taxon>
        <taxon>Desulfobacterales</taxon>
        <taxon>Desulfobacteraceae</taxon>
        <taxon>Candidatus Magnetoglobus</taxon>
    </lineage>
</organism>
<name>A0A1V1NZL9_9BACT</name>
<accession>A0A1V1NZL9</accession>
<evidence type="ECO:0000313" key="1">
    <source>
        <dbReference type="EMBL" id="ETR67935.1"/>
    </source>
</evidence>
<dbReference type="AlphaFoldDB" id="A0A1V1NZL9"/>
<protein>
    <submittedName>
        <fullName evidence="1">Uncharacterized protein</fullName>
    </submittedName>
</protein>
<dbReference type="EMBL" id="ATBP01001150">
    <property type="protein sequence ID" value="ETR67935.1"/>
    <property type="molecule type" value="Genomic_DNA"/>
</dbReference>
<evidence type="ECO:0000313" key="2">
    <source>
        <dbReference type="Proteomes" id="UP000189670"/>
    </source>
</evidence>